<dbReference type="PROSITE" id="PS50835">
    <property type="entry name" value="IG_LIKE"/>
    <property type="match status" value="3"/>
</dbReference>
<dbReference type="PANTHER" id="PTHR46013:SF4">
    <property type="entry name" value="B-CELL RECEPTOR CD22-RELATED"/>
    <property type="match status" value="1"/>
</dbReference>
<dbReference type="SMART" id="SM00408">
    <property type="entry name" value="IGc2"/>
    <property type="match status" value="2"/>
</dbReference>
<feature type="domain" description="Ig-like" evidence="6">
    <location>
        <begin position="246"/>
        <end position="312"/>
    </location>
</feature>
<evidence type="ECO:0000256" key="1">
    <source>
        <dbReference type="ARBA" id="ARBA00040106"/>
    </source>
</evidence>
<dbReference type="SMART" id="SM00409">
    <property type="entry name" value="IG"/>
    <property type="match status" value="3"/>
</dbReference>
<keyword evidence="5" id="KW-0812">Transmembrane</keyword>
<reference evidence="7" key="1">
    <citation type="submission" date="2025-08" db="UniProtKB">
        <authorList>
            <consortium name="Ensembl"/>
        </authorList>
    </citation>
    <scope>IDENTIFICATION</scope>
</reference>
<dbReference type="InterPro" id="IPR013783">
    <property type="entry name" value="Ig-like_fold"/>
</dbReference>
<dbReference type="SUPFAM" id="SSF48726">
    <property type="entry name" value="Immunoglobulin"/>
    <property type="match status" value="3"/>
</dbReference>
<name>A0A8C5CPX9_GADMO</name>
<dbReference type="GeneTree" id="ENSGT01010000222294"/>
<dbReference type="InterPro" id="IPR036179">
    <property type="entry name" value="Ig-like_dom_sf"/>
</dbReference>
<dbReference type="CDD" id="cd00096">
    <property type="entry name" value="Ig"/>
    <property type="match status" value="2"/>
</dbReference>
<dbReference type="OMA" id="SCERIRC"/>
<dbReference type="InterPro" id="IPR003599">
    <property type="entry name" value="Ig_sub"/>
</dbReference>
<feature type="transmembrane region" description="Helical" evidence="5">
    <location>
        <begin position="332"/>
        <end position="355"/>
    </location>
</feature>
<feature type="domain" description="Ig-like" evidence="6">
    <location>
        <begin position="23"/>
        <end position="140"/>
    </location>
</feature>
<keyword evidence="5" id="KW-1133">Transmembrane helix</keyword>
<sequence length="432" mass="48583">MLELLFNVIVDTACHFLSSLLSPAYLSSPFTYSTSNVCGLRGSTADISCTFDYPDDVQYRPTTVTTLWFSKGDKYQPVDLEHDTNYRGRVVYSCERIRCWSRCHGACTLRIRDLRHSDSAVYKFRFAINQPTPVPQVKLSVTGKLGLPMCVWVYGPQHTSVYSSPSGEIEEGSSVTLSCSSDANPAAEYTWFKNNQPLLWEPSQPHTFPSVHPEDRGTYRCHAENKYGHLSSNSIFMDVHYAPNSPTVTVSPSGELEEGSSVTLSCSSDANPAANYTWFKEHDISVKLSGQNYTFTFIILDLGGNYYCQAHNAIGQHNSTFLFIKGVHLKDILPLCFSFQIPSLLWLLLHLSVLFSRRKRASSKACGQGGRPDTVEEVRHRKPFITNPSFTKTHRGTYLRPQHKTTQETSSYLFVSVILCCSRPDVRRDCTS</sequence>
<protein>
    <recommendedName>
        <fullName evidence="1">B-cell receptor CD22</fullName>
    </recommendedName>
    <alternativeName>
        <fullName evidence="2">Sialic acid-binding Ig-like lectin 2</fullName>
    </alternativeName>
</protein>
<evidence type="ECO:0000256" key="3">
    <source>
        <dbReference type="ARBA" id="ARBA00045430"/>
    </source>
</evidence>
<keyword evidence="5" id="KW-0472">Membrane</keyword>
<dbReference type="InterPro" id="IPR056386">
    <property type="entry name" value="Ig_CD22"/>
</dbReference>
<evidence type="ECO:0000259" key="6">
    <source>
        <dbReference type="PROSITE" id="PS50835"/>
    </source>
</evidence>
<proteinExistence type="predicted"/>
<feature type="domain" description="Ig-like" evidence="6">
    <location>
        <begin position="156"/>
        <end position="236"/>
    </location>
</feature>
<comment type="subunit">
    <text evidence="4">Predominantly monomer of isoform CD22-beta. Also found as heterodimer of isoform CD22-beta and a shorter isoform. Interacts with PTPN6/SHP-1, LYN, SYK, PIK3R1/PIK3R2 and PLCG1 upon phosphorylation. Interacts with GRB2, INPP5D and SHC1 upon phosphorylation. May form a complex with INPP5D/SHIP, GRB2 and SHC1.</text>
</comment>
<dbReference type="Gene3D" id="2.60.40.10">
    <property type="entry name" value="Immunoglobulins"/>
    <property type="match status" value="3"/>
</dbReference>
<evidence type="ECO:0000313" key="8">
    <source>
        <dbReference type="Proteomes" id="UP000694546"/>
    </source>
</evidence>
<evidence type="ECO:0000256" key="2">
    <source>
        <dbReference type="ARBA" id="ARBA00041781"/>
    </source>
</evidence>
<dbReference type="Pfam" id="PF24518">
    <property type="entry name" value="Ig_CD22"/>
    <property type="match status" value="1"/>
</dbReference>
<dbReference type="InterPro" id="IPR003598">
    <property type="entry name" value="Ig_sub2"/>
</dbReference>
<dbReference type="InterPro" id="IPR007110">
    <property type="entry name" value="Ig-like_dom"/>
</dbReference>
<dbReference type="Proteomes" id="UP000694546">
    <property type="component" value="Chromosome 23"/>
</dbReference>
<keyword evidence="8" id="KW-1185">Reference proteome</keyword>
<comment type="function">
    <text evidence="3">Most highly expressed siglec (sialic acid-binding immunoglobulin-like lectin) on B-cells that plays a role in various aspects of B-cell biology including differentiation, antigen presentation, and trafficking to bone marrow. Binds to alpha 2,6-linked sialic acid residues of surface molecules such as CD22 itself, CD45 and IgM in a cis configuration. Can also bind to ligands on other cells as an adhesion molecule in a trans configuration. Acts as an inhibitory coreceptor on the surface of B-cells and inhibits B-cell receptor induced signaling, characterized by inhibition of the calcium mobilization and cellular activation. Mechanistically, the immunoreceptor tyrosine-based inhibitory motif domain is phosphorylated by the Src kinase LYN, which in turn leads to the recruitment of the protein tyrosine phosphatase 1/PTPN6, leading to the negative regulation of BCR signaling. If this negative signaling from is of sufficient strength, apoptosis of the B-cell can be induced.</text>
</comment>
<dbReference type="Pfam" id="PF13895">
    <property type="entry name" value="Ig_2"/>
    <property type="match status" value="2"/>
</dbReference>
<dbReference type="AlphaFoldDB" id="A0A8C5CPX9"/>
<dbReference type="Ensembl" id="ENSGMOT00000038271.1">
    <property type="protein sequence ID" value="ENSGMOP00000061464.1"/>
    <property type="gene ID" value="ENSGMOG00000030305.1"/>
</dbReference>
<reference evidence="7" key="2">
    <citation type="submission" date="2025-09" db="UniProtKB">
        <authorList>
            <consortium name="Ensembl"/>
        </authorList>
    </citation>
    <scope>IDENTIFICATION</scope>
</reference>
<accession>A0A8C5CPX9</accession>
<evidence type="ECO:0000256" key="4">
    <source>
        <dbReference type="ARBA" id="ARBA00046458"/>
    </source>
</evidence>
<evidence type="ECO:0000313" key="7">
    <source>
        <dbReference type="Ensembl" id="ENSGMOP00000061464.1"/>
    </source>
</evidence>
<organism evidence="7 8">
    <name type="scientific">Gadus morhua</name>
    <name type="common">Atlantic cod</name>
    <dbReference type="NCBI Taxonomy" id="8049"/>
    <lineage>
        <taxon>Eukaryota</taxon>
        <taxon>Metazoa</taxon>
        <taxon>Chordata</taxon>
        <taxon>Craniata</taxon>
        <taxon>Vertebrata</taxon>
        <taxon>Euteleostomi</taxon>
        <taxon>Actinopterygii</taxon>
        <taxon>Neopterygii</taxon>
        <taxon>Teleostei</taxon>
        <taxon>Neoteleostei</taxon>
        <taxon>Acanthomorphata</taxon>
        <taxon>Zeiogadaria</taxon>
        <taxon>Gadariae</taxon>
        <taxon>Gadiformes</taxon>
        <taxon>Gadoidei</taxon>
        <taxon>Gadidae</taxon>
        <taxon>Gadus</taxon>
    </lineage>
</organism>
<evidence type="ECO:0000256" key="5">
    <source>
        <dbReference type="SAM" id="Phobius"/>
    </source>
</evidence>
<dbReference type="PANTHER" id="PTHR46013">
    <property type="entry name" value="VASCULAR CELL ADHESION MOLECULE 1"/>
    <property type="match status" value="1"/>
</dbReference>